<gene>
    <name evidence="2" type="ORF">C8N45_101225</name>
</gene>
<sequence>MLSASNPVNNASCIPRLSELRESPDGVELLNSEGRISFVGGQGMQLLPVDDMSDLVGRIWLDFWPARDRPAIQKRFERALAGEMQTFRTVRATINDDIKQWEVTMSPVPNASGYITSVLAISRELG</sequence>
<dbReference type="CDD" id="cd00130">
    <property type="entry name" value="PAS"/>
    <property type="match status" value="1"/>
</dbReference>
<reference evidence="2 3" key="1">
    <citation type="submission" date="2018-04" db="EMBL/GenBank/DDBJ databases">
        <title>Genomic Encyclopedia of Archaeal and Bacterial Type Strains, Phase II (KMG-II): from individual species to whole genera.</title>
        <authorList>
            <person name="Goeker M."/>
        </authorList>
    </citation>
    <scope>NUCLEOTIDE SEQUENCE [LARGE SCALE GENOMIC DNA]</scope>
    <source>
        <strain evidence="2 3">DSM 29955</strain>
    </source>
</reference>
<dbReference type="Proteomes" id="UP000244523">
    <property type="component" value="Unassembled WGS sequence"/>
</dbReference>
<name>A0A2T6KQ11_9RHOB</name>
<dbReference type="InterPro" id="IPR035965">
    <property type="entry name" value="PAS-like_dom_sf"/>
</dbReference>
<dbReference type="InterPro" id="IPR000014">
    <property type="entry name" value="PAS"/>
</dbReference>
<evidence type="ECO:0000259" key="1">
    <source>
        <dbReference type="Pfam" id="PF08448"/>
    </source>
</evidence>
<evidence type="ECO:0000313" key="3">
    <source>
        <dbReference type="Proteomes" id="UP000244523"/>
    </source>
</evidence>
<accession>A0A2T6KQ11</accession>
<dbReference type="InterPro" id="IPR013656">
    <property type="entry name" value="PAS_4"/>
</dbReference>
<evidence type="ECO:0000313" key="2">
    <source>
        <dbReference type="EMBL" id="PUB18640.1"/>
    </source>
</evidence>
<dbReference type="Pfam" id="PF08448">
    <property type="entry name" value="PAS_4"/>
    <property type="match status" value="1"/>
</dbReference>
<organism evidence="2 3">
    <name type="scientific">Yoonia sediminilitoris</name>
    <dbReference type="NCBI Taxonomy" id="1286148"/>
    <lineage>
        <taxon>Bacteria</taxon>
        <taxon>Pseudomonadati</taxon>
        <taxon>Pseudomonadota</taxon>
        <taxon>Alphaproteobacteria</taxon>
        <taxon>Rhodobacterales</taxon>
        <taxon>Paracoccaceae</taxon>
        <taxon>Yoonia</taxon>
    </lineage>
</organism>
<proteinExistence type="predicted"/>
<comment type="caution">
    <text evidence="2">The sequence shown here is derived from an EMBL/GenBank/DDBJ whole genome shotgun (WGS) entry which is preliminary data.</text>
</comment>
<dbReference type="EMBL" id="QBUD01000001">
    <property type="protein sequence ID" value="PUB18640.1"/>
    <property type="molecule type" value="Genomic_DNA"/>
</dbReference>
<protein>
    <submittedName>
        <fullName evidence="2">PAS domain-containing protein</fullName>
    </submittedName>
</protein>
<dbReference type="AlphaFoldDB" id="A0A2T6KQ11"/>
<dbReference type="SUPFAM" id="SSF55785">
    <property type="entry name" value="PYP-like sensor domain (PAS domain)"/>
    <property type="match status" value="1"/>
</dbReference>
<feature type="domain" description="PAS fold-4" evidence="1">
    <location>
        <begin position="21"/>
        <end position="125"/>
    </location>
</feature>
<dbReference type="Gene3D" id="3.30.450.20">
    <property type="entry name" value="PAS domain"/>
    <property type="match status" value="1"/>
</dbReference>
<keyword evidence="3" id="KW-1185">Reference proteome</keyword>